<dbReference type="PANTHER" id="PTHR11096:SF1">
    <property type="entry name" value="RNA 3'-TERMINAL PHOSPHATE CYCLASE-LIKE PROTEIN"/>
    <property type="match status" value="1"/>
</dbReference>
<name>A0ABN7TDK9_OIKDI</name>
<dbReference type="InterPro" id="IPR013791">
    <property type="entry name" value="RNA3'-term_phos_cycl_insert"/>
</dbReference>
<comment type="subcellular location">
    <subcellularLocation>
        <location evidence="1">Nucleus</location>
        <location evidence="1">Nucleolus</location>
    </subcellularLocation>
</comment>
<dbReference type="EMBL" id="OU015567">
    <property type="protein sequence ID" value="CAG5114357.1"/>
    <property type="molecule type" value="Genomic_DNA"/>
</dbReference>
<comment type="similarity">
    <text evidence="2">Belongs to the RNA 3'-terminal cyclase family. Type 2 subfamily.</text>
</comment>
<keyword evidence="3" id="KW-0690">Ribosome biogenesis</keyword>
<reference evidence="7 8" key="1">
    <citation type="submission" date="2021-04" db="EMBL/GenBank/DDBJ databases">
        <authorList>
            <person name="Bliznina A."/>
        </authorList>
    </citation>
    <scope>NUCLEOTIDE SEQUENCE [LARGE SCALE GENOMIC DNA]</scope>
</reference>
<dbReference type="PROSITE" id="PS01287">
    <property type="entry name" value="RTC"/>
    <property type="match status" value="1"/>
</dbReference>
<dbReference type="NCBIfam" id="TIGR03400">
    <property type="entry name" value="18S_RNA_Rcl1p"/>
    <property type="match status" value="1"/>
</dbReference>
<dbReference type="InterPro" id="IPR037136">
    <property type="entry name" value="RNA3'_phos_cyclase_dom_sf"/>
</dbReference>
<accession>A0ABN7TDK9</accession>
<dbReference type="InterPro" id="IPR023797">
    <property type="entry name" value="RNA3'_phos_cyclase_dom"/>
</dbReference>
<dbReference type="PANTHER" id="PTHR11096">
    <property type="entry name" value="RNA 3' TERMINAL PHOSPHATE CYCLASE"/>
    <property type="match status" value="1"/>
</dbReference>
<feature type="domain" description="RNA 3'-terminal phosphate cyclase" evidence="5">
    <location>
        <begin position="8"/>
        <end position="344"/>
    </location>
</feature>
<dbReference type="InterPro" id="IPR036553">
    <property type="entry name" value="RPTC_insert"/>
</dbReference>
<evidence type="ECO:0000313" key="8">
    <source>
        <dbReference type="Proteomes" id="UP001158576"/>
    </source>
</evidence>
<dbReference type="Pfam" id="PF01137">
    <property type="entry name" value="RTC"/>
    <property type="match status" value="1"/>
</dbReference>
<protein>
    <submittedName>
        <fullName evidence="7">Oidioi.mRNA.OKI2018_I69.chr2.g8415.t1.cds</fullName>
    </submittedName>
</protein>
<evidence type="ECO:0000259" key="6">
    <source>
        <dbReference type="Pfam" id="PF05189"/>
    </source>
</evidence>
<evidence type="ECO:0000256" key="4">
    <source>
        <dbReference type="ARBA" id="ARBA00023242"/>
    </source>
</evidence>
<keyword evidence="4" id="KW-0539">Nucleus</keyword>
<organism evidence="7 8">
    <name type="scientific">Oikopleura dioica</name>
    <name type="common">Tunicate</name>
    <dbReference type="NCBI Taxonomy" id="34765"/>
    <lineage>
        <taxon>Eukaryota</taxon>
        <taxon>Metazoa</taxon>
        <taxon>Chordata</taxon>
        <taxon>Tunicata</taxon>
        <taxon>Appendicularia</taxon>
        <taxon>Copelata</taxon>
        <taxon>Oikopleuridae</taxon>
        <taxon>Oikopleura</taxon>
    </lineage>
</organism>
<dbReference type="Proteomes" id="UP001158576">
    <property type="component" value="Chromosome 2"/>
</dbReference>
<dbReference type="InterPro" id="IPR000228">
    <property type="entry name" value="RNA3'_term_phos_cyc"/>
</dbReference>
<proteinExistence type="inferred from homology"/>
<evidence type="ECO:0000259" key="5">
    <source>
        <dbReference type="Pfam" id="PF01137"/>
    </source>
</evidence>
<evidence type="ECO:0000256" key="1">
    <source>
        <dbReference type="ARBA" id="ARBA00004604"/>
    </source>
</evidence>
<dbReference type="SUPFAM" id="SSF55205">
    <property type="entry name" value="EPT/RTPC-like"/>
    <property type="match status" value="1"/>
</dbReference>
<evidence type="ECO:0000256" key="3">
    <source>
        <dbReference type="ARBA" id="ARBA00022517"/>
    </source>
</evidence>
<dbReference type="InterPro" id="IPR020719">
    <property type="entry name" value="RNA3'_term_phos_cycl-like_CS"/>
</dbReference>
<dbReference type="InterPro" id="IPR016443">
    <property type="entry name" value="RNA3'_term_phos_cyc_type_2"/>
</dbReference>
<sequence length="385" mass="42124">MSANTIKLHGANYLRQRLILATISGKNLKITKIRESEADPGLVEYEMNLLKLLEEMTNGTTIKVNETGTILFYSPGMLTGGVIEHECRTERSVGYLLEVLLALGPFCAEPLMVTLKNCVTNSSSDVSVDYYRHSVIPVLRQFGLYDKDDYKFEIKVNKRGSAPLGGGEIFFSMPNPKKLRACVSLDVGKIKRIRGTAYSTRVSPQTPGRMVEAARSILNGFLPDVYIFSEAAKGAGSGKSQGYGCCLVAESTNENVRIAAEVMSGTKDDGMKNLTAEDIGKMAALELLEEINVAGVCDSVTQPLMILYSALNQADVSKFVSGMLTPYSVEMLRNMKLFLGITFRLELIPAKKHKKNENEGMKTGSDKVLLTCIGVGYQNLNKATL</sequence>
<dbReference type="InterPro" id="IPR013792">
    <property type="entry name" value="RNA3'P_cycl/enolpyr_Trfase_a/b"/>
</dbReference>
<dbReference type="Pfam" id="PF05189">
    <property type="entry name" value="RTC_insert"/>
    <property type="match status" value="1"/>
</dbReference>
<evidence type="ECO:0000313" key="7">
    <source>
        <dbReference type="EMBL" id="CAG5114357.1"/>
    </source>
</evidence>
<keyword evidence="8" id="KW-1185">Reference proteome</keyword>
<gene>
    <name evidence="7" type="ORF">OKIOD_LOCUS17180</name>
</gene>
<feature type="domain" description="RNA 3'-terminal phosphate cyclase insert" evidence="6">
    <location>
        <begin position="186"/>
        <end position="291"/>
    </location>
</feature>
<evidence type="ECO:0000256" key="2">
    <source>
        <dbReference type="ARBA" id="ARBA00007089"/>
    </source>
</evidence>
<dbReference type="Gene3D" id="3.65.10.20">
    <property type="entry name" value="RNA 3'-terminal phosphate cyclase domain"/>
    <property type="match status" value="1"/>
</dbReference>
<dbReference type="Gene3D" id="3.30.360.20">
    <property type="entry name" value="RNA 3'-terminal phosphate cyclase, insert domain"/>
    <property type="match status" value="1"/>
</dbReference>